<evidence type="ECO:0000256" key="1">
    <source>
        <dbReference type="ARBA" id="ARBA00001974"/>
    </source>
</evidence>
<dbReference type="InterPro" id="IPR036318">
    <property type="entry name" value="FAD-bd_PCMH-like_sf"/>
</dbReference>
<keyword evidence="5" id="KW-0560">Oxidoreductase</keyword>
<comment type="cofactor">
    <cofactor evidence="1">
        <name>FAD</name>
        <dbReference type="ChEBI" id="CHEBI:57692"/>
    </cofactor>
</comment>
<comment type="caution">
    <text evidence="8">The sequence shown here is derived from an EMBL/GenBank/DDBJ whole genome shotgun (WGS) entry which is preliminary data.</text>
</comment>
<gene>
    <name evidence="8" type="ORF">D9613_006476</name>
</gene>
<keyword evidence="9" id="KW-1185">Reference proteome</keyword>
<dbReference type="SUPFAM" id="SSF56176">
    <property type="entry name" value="FAD-binding/transporter-associated domain-like"/>
    <property type="match status" value="1"/>
</dbReference>
<dbReference type="InterPro" id="IPR016169">
    <property type="entry name" value="FAD-bd_PCMH_sub2"/>
</dbReference>
<name>A0A8H4QHW2_9AGAR</name>
<keyword evidence="4" id="KW-0274">FAD</keyword>
<dbReference type="InterPro" id="IPR012951">
    <property type="entry name" value="BBE"/>
</dbReference>
<dbReference type="InterPro" id="IPR016166">
    <property type="entry name" value="FAD-bd_PCMH"/>
</dbReference>
<dbReference type="Proteomes" id="UP000521872">
    <property type="component" value="Unassembled WGS sequence"/>
</dbReference>
<keyword evidence="3" id="KW-0285">Flavoprotein</keyword>
<evidence type="ECO:0000259" key="7">
    <source>
        <dbReference type="PROSITE" id="PS51387"/>
    </source>
</evidence>
<feature type="signal peptide" evidence="6">
    <location>
        <begin position="1"/>
        <end position="24"/>
    </location>
</feature>
<comment type="similarity">
    <text evidence="2">Belongs to the oxygen-dependent FAD-linked oxidoreductase family.</text>
</comment>
<sequence length="504" mass="53449">MGFSSSLLQASFVAASLFASFVSADLISDLTGQHSFSVVVPGGAGYANASQAFNLRYTFHPTAITFPSTPSDVSTILSLASKYNHQAVARSGGHSYIANGLGGKDGVLIVDLRNFNAITVDSKTNVASIGTGNRLGNVALGLNAKGRALPHGTCPYVGIGGHSGHGGYGFTSRKWGLTLDTIVALDVVLANGTIVTASQSNYPDLFWALRGSSSSFGIVTTVHANTFAAPSSATVFEYNWDLSASQAAAATAAFQSFVVSSSLPQEFGAELVLGAGSKKGRVSFGLTGGWYAPANQLAAVLAPYLKAVGVKPQSQTVTPGTYIESVGILGGLTGNRLNTSVAPDGHDTFYAKSLMTPEAQPMSAKSLQAFYDYLGSTGFSADSSWFVEIELYGGFNSAINNVPFDSTSFGKRNAMFTIQFYTSAPNNVPPFPQDGFSLLDGMVNSIVDNNPSNWDYGAYLNYIDDRLQNWQNLYYGSHYPKLEALKKQYDPEDVFKFPLSVEEK</sequence>
<dbReference type="AlphaFoldDB" id="A0A8H4QHW2"/>
<dbReference type="Pfam" id="PF01565">
    <property type="entry name" value="FAD_binding_4"/>
    <property type="match status" value="1"/>
</dbReference>
<dbReference type="InterPro" id="IPR006094">
    <property type="entry name" value="Oxid_FAD_bind_N"/>
</dbReference>
<dbReference type="Gene3D" id="3.30.465.10">
    <property type="match status" value="1"/>
</dbReference>
<dbReference type="Pfam" id="PF08031">
    <property type="entry name" value="BBE"/>
    <property type="match status" value="1"/>
</dbReference>
<evidence type="ECO:0000313" key="9">
    <source>
        <dbReference type="Proteomes" id="UP000521872"/>
    </source>
</evidence>
<protein>
    <recommendedName>
        <fullName evidence="7">FAD-binding PCMH-type domain-containing protein</fullName>
    </recommendedName>
</protein>
<evidence type="ECO:0000313" key="8">
    <source>
        <dbReference type="EMBL" id="KAF4611243.1"/>
    </source>
</evidence>
<evidence type="ECO:0000256" key="5">
    <source>
        <dbReference type="ARBA" id="ARBA00023002"/>
    </source>
</evidence>
<feature type="domain" description="FAD-binding PCMH-type" evidence="7">
    <location>
        <begin position="57"/>
        <end position="229"/>
    </location>
</feature>
<keyword evidence="6" id="KW-0732">Signal</keyword>
<dbReference type="PANTHER" id="PTHR42973">
    <property type="entry name" value="BINDING OXIDOREDUCTASE, PUTATIVE (AFU_ORTHOLOGUE AFUA_1G17690)-RELATED"/>
    <property type="match status" value="1"/>
</dbReference>
<evidence type="ECO:0000256" key="4">
    <source>
        <dbReference type="ARBA" id="ARBA00022827"/>
    </source>
</evidence>
<proteinExistence type="inferred from homology"/>
<evidence type="ECO:0000256" key="2">
    <source>
        <dbReference type="ARBA" id="ARBA00005466"/>
    </source>
</evidence>
<organism evidence="8 9">
    <name type="scientific">Agrocybe pediades</name>
    <dbReference type="NCBI Taxonomy" id="84607"/>
    <lineage>
        <taxon>Eukaryota</taxon>
        <taxon>Fungi</taxon>
        <taxon>Dikarya</taxon>
        <taxon>Basidiomycota</taxon>
        <taxon>Agaricomycotina</taxon>
        <taxon>Agaricomycetes</taxon>
        <taxon>Agaricomycetidae</taxon>
        <taxon>Agaricales</taxon>
        <taxon>Agaricineae</taxon>
        <taxon>Strophariaceae</taxon>
        <taxon>Agrocybe</taxon>
    </lineage>
</organism>
<dbReference type="PROSITE" id="PS51387">
    <property type="entry name" value="FAD_PCMH"/>
    <property type="match status" value="1"/>
</dbReference>
<evidence type="ECO:0000256" key="3">
    <source>
        <dbReference type="ARBA" id="ARBA00022630"/>
    </source>
</evidence>
<dbReference type="InterPro" id="IPR050416">
    <property type="entry name" value="FAD-linked_Oxidoreductase"/>
</dbReference>
<dbReference type="GO" id="GO:0071949">
    <property type="term" value="F:FAD binding"/>
    <property type="evidence" value="ECO:0007669"/>
    <property type="project" value="InterPro"/>
</dbReference>
<dbReference type="EMBL" id="JAACJL010000058">
    <property type="protein sequence ID" value="KAF4611243.1"/>
    <property type="molecule type" value="Genomic_DNA"/>
</dbReference>
<evidence type="ECO:0000256" key="6">
    <source>
        <dbReference type="SAM" id="SignalP"/>
    </source>
</evidence>
<dbReference type="GO" id="GO:0016491">
    <property type="term" value="F:oxidoreductase activity"/>
    <property type="evidence" value="ECO:0007669"/>
    <property type="project" value="UniProtKB-KW"/>
</dbReference>
<feature type="chain" id="PRO_5034162211" description="FAD-binding PCMH-type domain-containing protein" evidence="6">
    <location>
        <begin position="25"/>
        <end position="504"/>
    </location>
</feature>
<dbReference type="Gene3D" id="3.40.462.20">
    <property type="match status" value="1"/>
</dbReference>
<reference evidence="8 9" key="1">
    <citation type="submission" date="2019-12" db="EMBL/GenBank/DDBJ databases">
        <authorList>
            <person name="Floudas D."/>
            <person name="Bentzer J."/>
            <person name="Ahren D."/>
            <person name="Johansson T."/>
            <person name="Persson P."/>
            <person name="Tunlid A."/>
        </authorList>
    </citation>
    <scope>NUCLEOTIDE SEQUENCE [LARGE SCALE GENOMIC DNA]</scope>
    <source>
        <strain evidence="8 9">CBS 102.39</strain>
    </source>
</reference>
<dbReference type="PANTHER" id="PTHR42973:SF39">
    <property type="entry name" value="FAD-BINDING PCMH-TYPE DOMAIN-CONTAINING PROTEIN"/>
    <property type="match status" value="1"/>
</dbReference>
<accession>A0A8H4QHW2</accession>